<feature type="region of interest" description="Disordered" evidence="7">
    <location>
        <begin position="181"/>
        <end position="202"/>
    </location>
</feature>
<keyword evidence="2" id="KW-0678">Repressor</keyword>
<keyword evidence="9" id="KW-1185">Reference proteome</keyword>
<keyword evidence="5" id="KW-0539">Nucleus</keyword>
<accession>A0AAV2QQW7</accession>
<dbReference type="SMART" id="SM01401">
    <property type="entry name" value="Sds3"/>
    <property type="match status" value="1"/>
</dbReference>
<evidence type="ECO:0000256" key="1">
    <source>
        <dbReference type="ARBA" id="ARBA00004123"/>
    </source>
</evidence>
<dbReference type="Pfam" id="PF08598">
    <property type="entry name" value="Sds3"/>
    <property type="match status" value="1"/>
</dbReference>
<evidence type="ECO:0000256" key="3">
    <source>
        <dbReference type="ARBA" id="ARBA00023015"/>
    </source>
</evidence>
<dbReference type="GO" id="GO:0005654">
    <property type="term" value="C:nucleoplasm"/>
    <property type="evidence" value="ECO:0007669"/>
    <property type="project" value="UniProtKB-ARBA"/>
</dbReference>
<feature type="non-terminal residue" evidence="8">
    <location>
        <position position="257"/>
    </location>
</feature>
<evidence type="ECO:0000256" key="7">
    <source>
        <dbReference type="SAM" id="MobiDB-lite"/>
    </source>
</evidence>
<dbReference type="AlphaFoldDB" id="A0AAV2QQW7"/>
<keyword evidence="3" id="KW-0805">Transcription regulation</keyword>
<evidence type="ECO:0000313" key="9">
    <source>
        <dbReference type="Proteomes" id="UP001497623"/>
    </source>
</evidence>
<dbReference type="PANTHER" id="PTHR21964">
    <property type="entry name" value="BREAST CANCER METASTASIS-SUPPRESSOR 1"/>
    <property type="match status" value="1"/>
</dbReference>
<evidence type="ECO:0000256" key="2">
    <source>
        <dbReference type="ARBA" id="ARBA00022491"/>
    </source>
</evidence>
<dbReference type="InterPro" id="IPR013907">
    <property type="entry name" value="Sds3"/>
</dbReference>
<evidence type="ECO:0008006" key="10">
    <source>
        <dbReference type="Google" id="ProtNLM"/>
    </source>
</evidence>
<organism evidence="8 9">
    <name type="scientific">Meganyctiphanes norvegica</name>
    <name type="common">Northern krill</name>
    <name type="synonym">Thysanopoda norvegica</name>
    <dbReference type="NCBI Taxonomy" id="48144"/>
    <lineage>
        <taxon>Eukaryota</taxon>
        <taxon>Metazoa</taxon>
        <taxon>Ecdysozoa</taxon>
        <taxon>Arthropoda</taxon>
        <taxon>Crustacea</taxon>
        <taxon>Multicrustacea</taxon>
        <taxon>Malacostraca</taxon>
        <taxon>Eumalacostraca</taxon>
        <taxon>Eucarida</taxon>
        <taxon>Euphausiacea</taxon>
        <taxon>Euphausiidae</taxon>
        <taxon>Meganyctiphanes</taxon>
    </lineage>
</organism>
<gene>
    <name evidence="8" type="ORF">MNOR_LOCUS15782</name>
</gene>
<dbReference type="GO" id="GO:0010468">
    <property type="term" value="P:regulation of gene expression"/>
    <property type="evidence" value="ECO:0007669"/>
    <property type="project" value="UniProtKB-ARBA"/>
</dbReference>
<proteinExistence type="predicted"/>
<evidence type="ECO:0000256" key="6">
    <source>
        <dbReference type="SAM" id="Coils"/>
    </source>
</evidence>
<keyword evidence="6" id="KW-0175">Coiled coil</keyword>
<protein>
    <recommendedName>
        <fullName evidence="10">Breast cancer metastasis-suppressor 1-like protein</fullName>
    </recommendedName>
</protein>
<name>A0AAV2QQW7_MEGNR</name>
<comment type="caution">
    <text evidence="8">The sequence shown here is derived from an EMBL/GenBank/DDBJ whole genome shotgun (WGS) entry which is preliminary data.</text>
</comment>
<reference evidence="8 9" key="1">
    <citation type="submission" date="2024-05" db="EMBL/GenBank/DDBJ databases">
        <authorList>
            <person name="Wallberg A."/>
        </authorList>
    </citation>
    <scope>NUCLEOTIDE SEQUENCE [LARGE SCALE GENOMIC DNA]</scope>
</reference>
<comment type="subcellular location">
    <subcellularLocation>
        <location evidence="1">Nucleus</location>
    </subcellularLocation>
</comment>
<evidence type="ECO:0000256" key="4">
    <source>
        <dbReference type="ARBA" id="ARBA00023163"/>
    </source>
</evidence>
<keyword evidence="4" id="KW-0804">Transcription</keyword>
<dbReference type="Proteomes" id="UP001497623">
    <property type="component" value="Unassembled WGS sequence"/>
</dbReference>
<evidence type="ECO:0000256" key="5">
    <source>
        <dbReference type="ARBA" id="ARBA00023242"/>
    </source>
</evidence>
<feature type="coiled-coil region" evidence="6">
    <location>
        <begin position="127"/>
        <end position="173"/>
    </location>
</feature>
<sequence>MKQEARHPCADNVIFDNESAGADRMIIFASQDGQITMFEGQNGSSHFLEDHDLDGTCQADSPLLDRPYGAEPELYRERVTQVEAKLEEVRHGGAGEYLGPLEDLEEGMRIRLEVACVLRQYRLNNINNKHEAELVAAKQNYENEKVMLWDLIESELEDKIRRLEEDRNNVDVTSEVWAEQNLHRKKRRHRQGSNSSLDHRRRKPTTVAGPYIIYMLREPDIVEDWTTIKKALTASKRKTKFGKIASPRHCAEALSLI</sequence>
<dbReference type="EMBL" id="CAXKWB010010034">
    <property type="protein sequence ID" value="CAL4096547.1"/>
    <property type="molecule type" value="Genomic_DNA"/>
</dbReference>
<evidence type="ECO:0000313" key="8">
    <source>
        <dbReference type="EMBL" id="CAL4096547.1"/>
    </source>
</evidence>